<feature type="non-terminal residue" evidence="2">
    <location>
        <position position="1"/>
    </location>
</feature>
<name>A0ABN7VIS0_GIGMA</name>
<feature type="compositionally biased region" description="Low complexity" evidence="1">
    <location>
        <begin position="194"/>
        <end position="204"/>
    </location>
</feature>
<reference evidence="2 3" key="1">
    <citation type="submission" date="2021-06" db="EMBL/GenBank/DDBJ databases">
        <authorList>
            <person name="Kallberg Y."/>
            <person name="Tangrot J."/>
            <person name="Rosling A."/>
        </authorList>
    </citation>
    <scope>NUCLEOTIDE SEQUENCE [LARGE SCALE GENOMIC DNA]</scope>
    <source>
        <strain evidence="2 3">120-4 pot B 10/14</strain>
    </source>
</reference>
<proteinExistence type="predicted"/>
<dbReference type="Proteomes" id="UP000789901">
    <property type="component" value="Unassembled WGS sequence"/>
</dbReference>
<feature type="region of interest" description="Disordered" evidence="1">
    <location>
        <begin position="194"/>
        <end position="222"/>
    </location>
</feature>
<comment type="caution">
    <text evidence="2">The sequence shown here is derived from an EMBL/GenBank/DDBJ whole genome shotgun (WGS) entry which is preliminary data.</text>
</comment>
<gene>
    <name evidence="2" type="ORF">GMARGA_LOCUS19155</name>
</gene>
<keyword evidence="3" id="KW-1185">Reference proteome</keyword>
<protein>
    <submittedName>
        <fullName evidence="2">41448_t:CDS:1</fullName>
    </submittedName>
</protein>
<accession>A0ABN7VIS0</accession>
<organism evidence="2 3">
    <name type="scientific">Gigaspora margarita</name>
    <dbReference type="NCBI Taxonomy" id="4874"/>
    <lineage>
        <taxon>Eukaryota</taxon>
        <taxon>Fungi</taxon>
        <taxon>Fungi incertae sedis</taxon>
        <taxon>Mucoromycota</taxon>
        <taxon>Glomeromycotina</taxon>
        <taxon>Glomeromycetes</taxon>
        <taxon>Diversisporales</taxon>
        <taxon>Gigasporaceae</taxon>
        <taxon>Gigaspora</taxon>
    </lineage>
</organism>
<dbReference type="EMBL" id="CAJVQB010015793">
    <property type="protein sequence ID" value="CAG8776657.1"/>
    <property type="molecule type" value="Genomic_DNA"/>
</dbReference>
<evidence type="ECO:0000256" key="1">
    <source>
        <dbReference type="SAM" id="MobiDB-lite"/>
    </source>
</evidence>
<evidence type="ECO:0000313" key="3">
    <source>
        <dbReference type="Proteomes" id="UP000789901"/>
    </source>
</evidence>
<evidence type="ECO:0000313" key="2">
    <source>
        <dbReference type="EMBL" id="CAG8776657.1"/>
    </source>
</evidence>
<sequence length="222" mass="24716">KLQESRAETLVGEDKNSLMESNTLVSNLQTGTSLGHPISILVDESNENWADGTEGVTRTQCRESSNTMAKNNKGSKNLLVYTNENKNGLVAIESTKMDNLKSQLVQMQTSGTNTSHMEAYDSMTNLETHFTSLPNSSYLNLSTIEINSNKNKEFSHRNSEEYSDLDDNETDIQIADLETLLQEEKDQDVSIQGNNNIANKNIDNTQQETEFTLAQSQGPTKQ</sequence>
<feature type="compositionally biased region" description="Polar residues" evidence="1">
    <location>
        <begin position="205"/>
        <end position="222"/>
    </location>
</feature>